<accession>A0AC34F7X3</accession>
<dbReference type="WBParaSite" id="ES5_v2.g13114.t1">
    <property type="protein sequence ID" value="ES5_v2.g13114.t1"/>
    <property type="gene ID" value="ES5_v2.g13114"/>
</dbReference>
<proteinExistence type="predicted"/>
<name>A0AC34F7X3_9BILA</name>
<protein>
    <submittedName>
        <fullName evidence="2">Uncharacterized protein</fullName>
    </submittedName>
</protein>
<evidence type="ECO:0000313" key="1">
    <source>
        <dbReference type="Proteomes" id="UP000887579"/>
    </source>
</evidence>
<evidence type="ECO:0000313" key="2">
    <source>
        <dbReference type="WBParaSite" id="ES5_v2.g13114.t1"/>
    </source>
</evidence>
<sequence length="109" mass="11997">MNTKINIIVIVSFLVTVQAISLRDKYHENLVKKSIDSMDPGSFDFKHIADVGGDKILPRSYGSSNSNDLFFDENGAAFPVNPTRFSLGDLLQGSNVAGNQRLAPLSYYL</sequence>
<dbReference type="Proteomes" id="UP000887579">
    <property type="component" value="Unplaced"/>
</dbReference>
<reference evidence="2" key="1">
    <citation type="submission" date="2022-11" db="UniProtKB">
        <authorList>
            <consortium name="WormBaseParasite"/>
        </authorList>
    </citation>
    <scope>IDENTIFICATION</scope>
</reference>
<organism evidence="1 2">
    <name type="scientific">Panagrolaimus sp. ES5</name>
    <dbReference type="NCBI Taxonomy" id="591445"/>
    <lineage>
        <taxon>Eukaryota</taxon>
        <taxon>Metazoa</taxon>
        <taxon>Ecdysozoa</taxon>
        <taxon>Nematoda</taxon>
        <taxon>Chromadorea</taxon>
        <taxon>Rhabditida</taxon>
        <taxon>Tylenchina</taxon>
        <taxon>Panagrolaimomorpha</taxon>
        <taxon>Panagrolaimoidea</taxon>
        <taxon>Panagrolaimidae</taxon>
        <taxon>Panagrolaimus</taxon>
    </lineage>
</organism>